<name>A0A1V6RMP1_9EURO</name>
<evidence type="ECO:0000256" key="1">
    <source>
        <dbReference type="SAM" id="SignalP"/>
    </source>
</evidence>
<sequence length="65" mass="7110">MQFYSIFLATVALMVSTASAAEEHWQKAAVDCLNICHEESTGYTCPPETEKSQLSNGCWSCCDTA</sequence>
<dbReference type="AlphaFoldDB" id="A0A1V6RMP1"/>
<protein>
    <submittedName>
        <fullName evidence="2">Uncharacterized protein</fullName>
    </submittedName>
</protein>
<comment type="caution">
    <text evidence="2">The sequence shown here is derived from an EMBL/GenBank/DDBJ whole genome shotgun (WGS) entry which is preliminary data.</text>
</comment>
<organism evidence="2 3">
    <name type="scientific">Penicillium solitum</name>
    <dbReference type="NCBI Taxonomy" id="60172"/>
    <lineage>
        <taxon>Eukaryota</taxon>
        <taxon>Fungi</taxon>
        <taxon>Dikarya</taxon>
        <taxon>Ascomycota</taxon>
        <taxon>Pezizomycotina</taxon>
        <taxon>Eurotiomycetes</taxon>
        <taxon>Eurotiomycetidae</taxon>
        <taxon>Eurotiales</taxon>
        <taxon>Aspergillaceae</taxon>
        <taxon>Penicillium</taxon>
    </lineage>
</organism>
<keyword evidence="3" id="KW-1185">Reference proteome</keyword>
<reference evidence="3" key="1">
    <citation type="journal article" date="2017" name="Nat. Microbiol.">
        <title>Global analysis of biosynthetic gene clusters reveals vast potential of secondary metabolite production in Penicillium species.</title>
        <authorList>
            <person name="Nielsen J.C."/>
            <person name="Grijseels S."/>
            <person name="Prigent S."/>
            <person name="Ji B."/>
            <person name="Dainat J."/>
            <person name="Nielsen K.F."/>
            <person name="Frisvad J.C."/>
            <person name="Workman M."/>
            <person name="Nielsen J."/>
        </authorList>
    </citation>
    <scope>NUCLEOTIDE SEQUENCE [LARGE SCALE GENOMIC DNA]</scope>
    <source>
        <strain evidence="3">IBT 29525</strain>
    </source>
</reference>
<dbReference type="EMBL" id="MDYO01000002">
    <property type="protein sequence ID" value="OQE02653.1"/>
    <property type="molecule type" value="Genomic_DNA"/>
</dbReference>
<feature type="signal peptide" evidence="1">
    <location>
        <begin position="1"/>
        <end position="20"/>
    </location>
</feature>
<gene>
    <name evidence="2" type="ORF">PENSOL_c002G08257</name>
</gene>
<dbReference type="Proteomes" id="UP000191612">
    <property type="component" value="Unassembled WGS sequence"/>
</dbReference>
<keyword evidence="1" id="KW-0732">Signal</keyword>
<evidence type="ECO:0000313" key="2">
    <source>
        <dbReference type="EMBL" id="OQE02653.1"/>
    </source>
</evidence>
<accession>A0A1V6RMP1</accession>
<dbReference type="OrthoDB" id="4262255at2759"/>
<proteinExistence type="predicted"/>
<evidence type="ECO:0000313" key="3">
    <source>
        <dbReference type="Proteomes" id="UP000191612"/>
    </source>
</evidence>
<feature type="chain" id="PRO_5012483772" evidence="1">
    <location>
        <begin position="21"/>
        <end position="65"/>
    </location>
</feature>